<keyword evidence="11" id="KW-0732">Signal</keyword>
<evidence type="ECO:0000256" key="10">
    <source>
        <dbReference type="SAM" id="MobiDB-lite"/>
    </source>
</evidence>
<evidence type="ECO:0000256" key="1">
    <source>
        <dbReference type="ARBA" id="ARBA00010406"/>
    </source>
</evidence>
<feature type="signal peptide" evidence="11">
    <location>
        <begin position="1"/>
        <end position="20"/>
    </location>
</feature>
<proteinExistence type="inferred from homology"/>
<comment type="catalytic activity">
    <reaction evidence="9">
        <text>a 2'-deoxyribonucleoside 5'-diphosphate + [thioredoxin]-disulfide + H2O = a ribonucleoside 5'-diphosphate + [thioredoxin]-dithiol</text>
        <dbReference type="Rhea" id="RHEA:23252"/>
        <dbReference type="Rhea" id="RHEA-COMP:10698"/>
        <dbReference type="Rhea" id="RHEA-COMP:10700"/>
        <dbReference type="ChEBI" id="CHEBI:15377"/>
        <dbReference type="ChEBI" id="CHEBI:29950"/>
        <dbReference type="ChEBI" id="CHEBI:50058"/>
        <dbReference type="ChEBI" id="CHEBI:57930"/>
        <dbReference type="ChEBI" id="CHEBI:73316"/>
        <dbReference type="EC" id="1.17.4.1"/>
    </reaction>
</comment>
<dbReference type="InterPro" id="IPR039718">
    <property type="entry name" value="Rrm1"/>
</dbReference>
<comment type="function">
    <text evidence="9">Provides the precursors necessary for DNA synthesis. Catalyzes the biosynthesis of deoxyribonucleotides from the corresponding ribonucleotides.</text>
</comment>
<accession>A0ABD3NL02</accession>
<dbReference type="EMBL" id="JALLPJ020001092">
    <property type="protein sequence ID" value="KAL3776585.1"/>
    <property type="molecule type" value="Genomic_DNA"/>
</dbReference>
<dbReference type="PROSITE" id="PS00089">
    <property type="entry name" value="RIBORED_LARGE"/>
    <property type="match status" value="1"/>
</dbReference>
<dbReference type="PRINTS" id="PR01183">
    <property type="entry name" value="RIBORDTASEM1"/>
</dbReference>
<feature type="domain" description="ATP-cone" evidence="12">
    <location>
        <begin position="91"/>
        <end position="182"/>
    </location>
</feature>
<evidence type="ECO:0000313" key="13">
    <source>
        <dbReference type="EMBL" id="KAL3776585.1"/>
    </source>
</evidence>
<feature type="compositionally biased region" description="Polar residues" evidence="10">
    <location>
        <begin position="62"/>
        <end position="75"/>
    </location>
</feature>
<feature type="region of interest" description="Disordered" evidence="10">
    <location>
        <begin position="54"/>
        <end position="75"/>
    </location>
</feature>
<dbReference type="GO" id="GO:0004748">
    <property type="term" value="F:ribonucleoside-diphosphate reductase activity, thioredoxin disulfide as acceptor"/>
    <property type="evidence" value="ECO:0007669"/>
    <property type="project" value="UniProtKB-EC"/>
</dbReference>
<evidence type="ECO:0000256" key="7">
    <source>
        <dbReference type="ARBA" id="ARBA00023116"/>
    </source>
</evidence>
<reference evidence="13 14" key="1">
    <citation type="submission" date="2024-10" db="EMBL/GenBank/DDBJ databases">
        <title>Updated reference genomes for cyclostephanoid diatoms.</title>
        <authorList>
            <person name="Roberts W.R."/>
            <person name="Alverson A.J."/>
        </authorList>
    </citation>
    <scope>NUCLEOTIDE SEQUENCE [LARGE SCALE GENOMIC DNA]</scope>
    <source>
        <strain evidence="13 14">AJA010-31</strain>
    </source>
</reference>
<dbReference type="Pfam" id="PF00317">
    <property type="entry name" value="Ribonuc_red_lgN"/>
    <property type="match status" value="1"/>
</dbReference>
<evidence type="ECO:0000259" key="12">
    <source>
        <dbReference type="PROSITE" id="PS51161"/>
    </source>
</evidence>
<dbReference type="Pfam" id="PF02867">
    <property type="entry name" value="Ribonuc_red_lgC"/>
    <property type="match status" value="1"/>
</dbReference>
<organism evidence="13 14">
    <name type="scientific">Cyclotella atomus</name>
    <dbReference type="NCBI Taxonomy" id="382360"/>
    <lineage>
        <taxon>Eukaryota</taxon>
        <taxon>Sar</taxon>
        <taxon>Stramenopiles</taxon>
        <taxon>Ochrophyta</taxon>
        <taxon>Bacillariophyta</taxon>
        <taxon>Coscinodiscophyceae</taxon>
        <taxon>Thalassiosirophycidae</taxon>
        <taxon>Stephanodiscales</taxon>
        <taxon>Stephanodiscaceae</taxon>
        <taxon>Cyclotella</taxon>
    </lineage>
</organism>
<dbReference type="Proteomes" id="UP001530400">
    <property type="component" value="Unassembled WGS sequence"/>
</dbReference>
<gene>
    <name evidence="13" type="ORF">ACHAWO_007243</name>
</gene>
<dbReference type="InterPro" id="IPR000788">
    <property type="entry name" value="RNR_lg_C"/>
</dbReference>
<dbReference type="Gene3D" id="3.20.70.20">
    <property type="match status" value="1"/>
</dbReference>
<dbReference type="GO" id="GO:0009263">
    <property type="term" value="P:deoxyribonucleotide biosynthetic process"/>
    <property type="evidence" value="ECO:0007669"/>
    <property type="project" value="UniProtKB-KW"/>
</dbReference>
<keyword evidence="5 8" id="KW-0067">ATP-binding</keyword>
<evidence type="ECO:0000256" key="5">
    <source>
        <dbReference type="ARBA" id="ARBA00022840"/>
    </source>
</evidence>
<evidence type="ECO:0000256" key="9">
    <source>
        <dbReference type="RuleBase" id="RU003410"/>
    </source>
</evidence>
<evidence type="ECO:0000256" key="8">
    <source>
        <dbReference type="PROSITE-ProRule" id="PRU00492"/>
    </source>
</evidence>
<protein>
    <recommendedName>
        <fullName evidence="2 9">Ribonucleoside-diphosphate reductase</fullName>
        <ecNumber evidence="2 9">1.17.4.1</ecNumber>
    </recommendedName>
</protein>
<dbReference type="AlphaFoldDB" id="A0ABD3NL02"/>
<evidence type="ECO:0000256" key="11">
    <source>
        <dbReference type="SAM" id="SignalP"/>
    </source>
</evidence>
<dbReference type="EC" id="1.17.4.1" evidence="2 9"/>
<name>A0ABD3NL02_9STRA</name>
<keyword evidence="14" id="KW-1185">Reference proteome</keyword>
<dbReference type="PROSITE" id="PS51161">
    <property type="entry name" value="ATP_CONE"/>
    <property type="match status" value="1"/>
</dbReference>
<feature type="chain" id="PRO_5044836563" description="Ribonucleoside-diphosphate reductase" evidence="11">
    <location>
        <begin position="21"/>
        <end position="922"/>
    </location>
</feature>
<keyword evidence="6 9" id="KW-0560">Oxidoreductase</keyword>
<dbReference type="PANTHER" id="PTHR11573">
    <property type="entry name" value="RIBONUCLEOSIDE-DIPHOSPHATE REDUCTASE LARGE CHAIN"/>
    <property type="match status" value="1"/>
</dbReference>
<dbReference type="InterPro" id="IPR013509">
    <property type="entry name" value="RNR_lsu_N"/>
</dbReference>
<dbReference type="NCBIfam" id="TIGR02506">
    <property type="entry name" value="NrdE_NrdA"/>
    <property type="match status" value="1"/>
</dbReference>
<evidence type="ECO:0000256" key="2">
    <source>
        <dbReference type="ARBA" id="ARBA00012274"/>
    </source>
</evidence>
<keyword evidence="3" id="KW-0021">Allosteric enzyme</keyword>
<dbReference type="GO" id="GO:0005524">
    <property type="term" value="F:ATP binding"/>
    <property type="evidence" value="ECO:0007669"/>
    <property type="project" value="UniProtKB-UniRule"/>
</dbReference>
<keyword evidence="4 8" id="KW-0547">Nucleotide-binding</keyword>
<dbReference type="SUPFAM" id="SSF51998">
    <property type="entry name" value="PFL-like glycyl radical enzymes"/>
    <property type="match status" value="1"/>
</dbReference>
<comment type="similarity">
    <text evidence="1 9">Belongs to the ribonucleoside diphosphate reductase large chain family.</text>
</comment>
<dbReference type="SUPFAM" id="SSF48168">
    <property type="entry name" value="R1 subunit of ribonucleotide reductase, N-terminal domain"/>
    <property type="match status" value="1"/>
</dbReference>
<dbReference type="Pfam" id="PF03477">
    <property type="entry name" value="ATP-cone"/>
    <property type="match status" value="1"/>
</dbReference>
<evidence type="ECO:0000256" key="4">
    <source>
        <dbReference type="ARBA" id="ARBA00022741"/>
    </source>
</evidence>
<dbReference type="CDD" id="cd01679">
    <property type="entry name" value="RNR_I"/>
    <property type="match status" value="1"/>
</dbReference>
<dbReference type="InterPro" id="IPR005144">
    <property type="entry name" value="ATP-cone_dom"/>
</dbReference>
<sequence>MMHWQHAILAIALHVSLLHAESNTFGALHHPSNYKTVPVRKPWLLLPRGGSTTAKDFRRNAGGQSQLPRSNTTSDVGNNICATEMSEYSNTFVVKRDGRVQLLDKAKIKQHLQSLTDNLSPSLSLDTLATSILHGTYPNITTKEIDTLASETAASMSTQHFDYGRLAARICAVSNHKSTPNTFSEAMLILNEDGSGFVNNQIADLTRRRGKEIDDKIVHERDMDMTYFGFKTLERSYLLKLNEELILERPQYLWMRVALGIHCCKPITENNVGDSISKEEEDANLQAAFETYDLMSRGYFTHASPTLFHAGTTHPQLSSCFLVQMSDDSINGIYDTLKRCAVISKAAGGIGLCVHNIRARGTFIKGTRGVSNGLVPMLRVFDVTSHYVDQGGGKRPGAFAIYLEPWHADIFDVLNLKKNHGKEEQRARNLFYGLWVPDLFMKRVEEDGVWSLMCPHKCPGLAECHGEEFEQLYTKYEEEKKFTRQVRARELWASILDAQIETGTPYLLYKDAANKKSNQKNLGTIQCSNLCTEIIQYTDSEEVAVCNLASICLSSFVVSNRGRYGSVDENSGAYFDHEQLHKVTKIVTKNLDKIIDVNKYPIEGAKKSNRSHRPIGIGVSGLADAFLRLGLPFGSEDAKVLNEAIFETIYHAALEASNEIAREKGSYSSFPGSPASEGKLQFDLWGVSDKETPSQKYAHDQSKSRLSRYPKEVQSSGYDWEALRRNIKEGGLRNSLLVAPMPTASTSQILGVNECFEPFASNLYVRRVKAGEFIIVNPHLIQDLTDLGLWNQCTRNQLMRDGGSIAKIDCVPSRLKDLYKTVWEMKMKDIIDMAAARGKFIDQSQSLNLFIADPNADKLTAMHFYAWKKGLKTGIYYLRTKPAVNAIQYTVSKMDDEVKAAAADNGLPMLVDDSETCLSCSA</sequence>
<comment type="caution">
    <text evidence="13">The sequence shown here is derived from an EMBL/GenBank/DDBJ whole genome shotgun (WGS) entry which is preliminary data.</text>
</comment>
<keyword evidence="7 9" id="KW-0215">Deoxyribonucleotide synthesis</keyword>
<evidence type="ECO:0000313" key="14">
    <source>
        <dbReference type="Proteomes" id="UP001530400"/>
    </source>
</evidence>
<evidence type="ECO:0000256" key="3">
    <source>
        <dbReference type="ARBA" id="ARBA00022533"/>
    </source>
</evidence>
<evidence type="ECO:0000256" key="6">
    <source>
        <dbReference type="ARBA" id="ARBA00023002"/>
    </source>
</evidence>
<dbReference type="PANTHER" id="PTHR11573:SF6">
    <property type="entry name" value="RIBONUCLEOSIDE-DIPHOSPHATE REDUCTASE LARGE SUBUNIT"/>
    <property type="match status" value="1"/>
</dbReference>
<dbReference type="InterPro" id="IPR013346">
    <property type="entry name" value="NrdE_NrdA_C"/>
</dbReference>
<dbReference type="InterPro" id="IPR008926">
    <property type="entry name" value="RNR_R1-su_N"/>
</dbReference>